<evidence type="ECO:0000256" key="1">
    <source>
        <dbReference type="SAM" id="MobiDB-lite"/>
    </source>
</evidence>
<dbReference type="Proteomes" id="UP001521116">
    <property type="component" value="Unassembled WGS sequence"/>
</dbReference>
<feature type="transmembrane region" description="Helical" evidence="2">
    <location>
        <begin position="568"/>
        <end position="591"/>
    </location>
</feature>
<gene>
    <name evidence="3" type="ORF">SLS56_003436</name>
</gene>
<protein>
    <recommendedName>
        <fullName evidence="5">Carboxylic ester hydrolase</fullName>
    </recommendedName>
</protein>
<keyword evidence="2" id="KW-0812">Transmembrane</keyword>
<dbReference type="EMBL" id="JAJVDC020000027">
    <property type="protein sequence ID" value="KAL1632739.1"/>
    <property type="molecule type" value="Genomic_DNA"/>
</dbReference>
<proteinExistence type="predicted"/>
<dbReference type="PANTHER" id="PTHR35394:SF5">
    <property type="entry name" value="DUF3176 DOMAIN-CONTAINING PROTEIN"/>
    <property type="match status" value="1"/>
</dbReference>
<reference evidence="3 4" key="1">
    <citation type="submission" date="2024-02" db="EMBL/GenBank/DDBJ databases">
        <title>De novo assembly and annotation of 12 fungi associated with fruit tree decline syndrome in Ontario, Canada.</title>
        <authorList>
            <person name="Sulman M."/>
            <person name="Ellouze W."/>
            <person name="Ilyukhin E."/>
        </authorList>
    </citation>
    <scope>NUCLEOTIDE SEQUENCE [LARGE SCALE GENOMIC DNA]</scope>
    <source>
        <strain evidence="3 4">M1-105</strain>
    </source>
</reference>
<dbReference type="InterPro" id="IPR021514">
    <property type="entry name" value="DUF3176"/>
</dbReference>
<keyword evidence="2" id="KW-0472">Membrane</keyword>
<evidence type="ECO:0000313" key="3">
    <source>
        <dbReference type="EMBL" id="KAL1632739.1"/>
    </source>
</evidence>
<evidence type="ECO:0000313" key="4">
    <source>
        <dbReference type="Proteomes" id="UP001521116"/>
    </source>
</evidence>
<accession>A0ABR3SZI8</accession>
<feature type="region of interest" description="Disordered" evidence="1">
    <location>
        <begin position="1"/>
        <end position="27"/>
    </location>
</feature>
<name>A0ABR3SZI8_9PEZI</name>
<keyword evidence="4" id="KW-1185">Reference proteome</keyword>
<evidence type="ECO:0000256" key="2">
    <source>
        <dbReference type="SAM" id="Phobius"/>
    </source>
</evidence>
<keyword evidence="2" id="KW-1133">Transmembrane helix</keyword>
<evidence type="ECO:0008006" key="5">
    <source>
        <dbReference type="Google" id="ProtNLM"/>
    </source>
</evidence>
<comment type="caution">
    <text evidence="3">The sequence shown here is derived from an EMBL/GenBank/DDBJ whole genome shotgun (WGS) entry which is preliminary data.</text>
</comment>
<feature type="transmembrane region" description="Helical" evidence="2">
    <location>
        <begin position="178"/>
        <end position="197"/>
    </location>
</feature>
<organism evidence="3 4">
    <name type="scientific">Neofusicoccum ribis</name>
    <dbReference type="NCBI Taxonomy" id="45134"/>
    <lineage>
        <taxon>Eukaryota</taxon>
        <taxon>Fungi</taxon>
        <taxon>Dikarya</taxon>
        <taxon>Ascomycota</taxon>
        <taxon>Pezizomycotina</taxon>
        <taxon>Dothideomycetes</taxon>
        <taxon>Dothideomycetes incertae sedis</taxon>
        <taxon>Botryosphaeriales</taxon>
        <taxon>Botryosphaeriaceae</taxon>
        <taxon>Neofusicoccum</taxon>
    </lineage>
</organism>
<feature type="transmembrane region" description="Helical" evidence="2">
    <location>
        <begin position="111"/>
        <end position="133"/>
    </location>
</feature>
<dbReference type="Pfam" id="PF11374">
    <property type="entry name" value="DUF3176"/>
    <property type="match status" value="1"/>
</dbReference>
<dbReference type="PANTHER" id="PTHR35394">
    <property type="entry name" value="DUF3176 DOMAIN-CONTAINING PROTEIN"/>
    <property type="match status" value="1"/>
</dbReference>
<sequence length="651" mass="72179">MSADETQLHRRRPAGADERAQCSRGTDQIKSYDSTQPLFASTVEKAELVSPDNTYNHLARKPLLWRFREGANKWWAWEATAAIISTASLVAVMALLAFINGKPLSYWRFSMMPNAVVATLMTVAKSSMLLAMAESIKQLKWQHFHSGPQLLLHLQWFNSATAGPLGGLSFLWNMKNKAVLASCGAVICIVAFAMDPFSQQILSYQPRLVEKPDSLPWTPSTQEYVVDPDDQVRWLIRRPILAGFYDYDTGPINTCSTGNCTWPDFSTLGICDQCADVSDRSSKTCAAWGSNTTGLFSDHKTHCGVFNITTPGGIHMSVSSGVGDYKNAHRDVVLSYTYITTATPPDSQMSFRNPEFYHLAMAQLRDTESLVSHGWFQEPHWNITECRFSFCAKVYRNVRMINGTMSSDDPENVPLEAVPNSPCWETKAPPPNSMYDFKGPACMEFTNAPNTELPSGANSTFLVQYAGRADAALLGLLLKFKAECKLAFRPEANGTELKQVSKTVTPHGSNPGFNVLSGMEHRGDNISNFMHRVAHSMTNQVRTSSDVSGKIYGTALHMETFIVVRWKWLGLPVAVIVFGVAFLVTTIALNWTKKTVLWKSNDLPLLTHGLEGWDADAFAGVETSVAIRRTAGEMRARLGRNADGELRFLRA</sequence>
<feature type="transmembrane region" description="Helical" evidence="2">
    <location>
        <begin position="74"/>
        <end position="99"/>
    </location>
</feature>